<organism evidence="8 9">
    <name type="scientific">Kineosporia babensis</name>
    <dbReference type="NCBI Taxonomy" id="499548"/>
    <lineage>
        <taxon>Bacteria</taxon>
        <taxon>Bacillati</taxon>
        <taxon>Actinomycetota</taxon>
        <taxon>Actinomycetes</taxon>
        <taxon>Kineosporiales</taxon>
        <taxon>Kineosporiaceae</taxon>
        <taxon>Kineosporia</taxon>
    </lineage>
</organism>
<comment type="caution">
    <text evidence="8">The sequence shown here is derived from an EMBL/GenBank/DDBJ whole genome shotgun (WGS) entry which is preliminary data.</text>
</comment>
<dbReference type="GO" id="GO:0016652">
    <property type="term" value="F:oxidoreductase activity, acting on NAD(P)H as acceptor"/>
    <property type="evidence" value="ECO:0007669"/>
    <property type="project" value="UniProtKB-UniRule"/>
</dbReference>
<comment type="catalytic activity">
    <reaction evidence="5">
        <text>N,N-dimethyl-1,4-phenylenediamine + anthranilate + 2 NAD(+) = 2-(4-dimethylaminophenyl)diazenylbenzoate + 2 NADH + 2 H(+)</text>
        <dbReference type="Rhea" id="RHEA:55872"/>
        <dbReference type="ChEBI" id="CHEBI:15378"/>
        <dbReference type="ChEBI" id="CHEBI:15783"/>
        <dbReference type="ChEBI" id="CHEBI:16567"/>
        <dbReference type="ChEBI" id="CHEBI:57540"/>
        <dbReference type="ChEBI" id="CHEBI:57945"/>
        <dbReference type="ChEBI" id="CHEBI:71579"/>
        <dbReference type="EC" id="1.7.1.17"/>
    </reaction>
    <physiologicalReaction direction="right-to-left" evidence="5">
        <dbReference type="Rhea" id="RHEA:55874"/>
    </physiologicalReaction>
</comment>
<keyword evidence="9" id="KW-1185">Reference proteome</keyword>
<dbReference type="InterPro" id="IPR029039">
    <property type="entry name" value="Flavoprotein-like_sf"/>
</dbReference>
<keyword evidence="4 6" id="KW-0520">NAD</keyword>
<dbReference type="EC" id="1.7.1.17" evidence="6"/>
<evidence type="ECO:0000256" key="2">
    <source>
        <dbReference type="ARBA" id="ARBA00022643"/>
    </source>
</evidence>
<dbReference type="EMBL" id="JAJOMB010000001">
    <property type="protein sequence ID" value="MCD5309419.1"/>
    <property type="molecule type" value="Genomic_DNA"/>
</dbReference>
<dbReference type="Gene3D" id="3.40.50.360">
    <property type="match status" value="1"/>
</dbReference>
<comment type="cofactor">
    <cofactor evidence="6">
        <name>FMN</name>
        <dbReference type="ChEBI" id="CHEBI:58210"/>
    </cofactor>
    <text evidence="6">Binds 1 FMN per subunit.</text>
</comment>
<keyword evidence="1 6" id="KW-0285">Flavoprotein</keyword>
<comment type="caution">
    <text evidence="6">Lacks conserved residue(s) required for the propagation of feature annotation.</text>
</comment>
<dbReference type="RefSeq" id="WP_231438346.1">
    <property type="nucleotide sequence ID" value="NZ_JAJOMB010000001.1"/>
</dbReference>
<dbReference type="InterPro" id="IPR003680">
    <property type="entry name" value="Flavodoxin_fold"/>
</dbReference>
<comment type="similarity">
    <text evidence="6">Belongs to the azoreductase type 1 family.</text>
</comment>
<evidence type="ECO:0000256" key="1">
    <source>
        <dbReference type="ARBA" id="ARBA00022630"/>
    </source>
</evidence>
<feature type="binding site" evidence="6">
    <location>
        <position position="10"/>
    </location>
    <ligand>
        <name>FMN</name>
        <dbReference type="ChEBI" id="CHEBI:58210"/>
    </ligand>
</feature>
<dbReference type="SUPFAM" id="SSF52218">
    <property type="entry name" value="Flavoproteins"/>
    <property type="match status" value="1"/>
</dbReference>
<gene>
    <name evidence="6" type="primary">azoR</name>
    <name evidence="8" type="ORF">LR394_00800</name>
</gene>
<evidence type="ECO:0000256" key="4">
    <source>
        <dbReference type="ARBA" id="ARBA00023027"/>
    </source>
</evidence>
<proteinExistence type="inferred from homology"/>
<dbReference type="GO" id="GO:0016655">
    <property type="term" value="F:oxidoreductase activity, acting on NAD(P)H, quinone or similar compound as acceptor"/>
    <property type="evidence" value="ECO:0007669"/>
    <property type="project" value="InterPro"/>
</dbReference>
<comment type="function">
    <text evidence="6">Also exhibits azoreductase activity. Catalyzes the reductive cleavage of the azo bond in aromatic azo compounds to the corresponding amines.</text>
</comment>
<sequence>MPTLLHLDSSADLRNSVSRALTARFATTWTEISTEHLVVQRDLHLDPLPHLPTNALHWAPRLRTPEEVVPADAEQLQNVLLDELAKADVVLIGAPMYNWGMPSTLKAWIDYVHVGGVTSTVDEQPAQPLAGKPAVVVSSRGASYGPGTPGENTDHEVPSLVQSLGISMGMDVTVVTAELTLATRLPALNPFAGQAADELEKAAKSMVDLAQSLGAKFQ</sequence>
<dbReference type="InterPro" id="IPR023048">
    <property type="entry name" value="NADH:quinone_OxRdtase_FMN_depd"/>
</dbReference>
<dbReference type="Pfam" id="PF02525">
    <property type="entry name" value="Flavodoxin_2"/>
    <property type="match status" value="1"/>
</dbReference>
<reference evidence="8" key="1">
    <citation type="submission" date="2021-11" db="EMBL/GenBank/DDBJ databases">
        <title>Streptomyces corallinus and Kineosporia corallina sp. nov., two new coral-derived marine actinobacteria.</title>
        <authorList>
            <person name="Buangrab K."/>
            <person name="Sutthacheep M."/>
            <person name="Yeemin T."/>
            <person name="Harunari E."/>
            <person name="Igarashi Y."/>
            <person name="Sripreechasak P."/>
            <person name="Kanchanasin P."/>
            <person name="Tanasupawat S."/>
            <person name="Phongsopitanun W."/>
        </authorList>
    </citation>
    <scope>NUCLEOTIDE SEQUENCE</scope>
    <source>
        <strain evidence="8">JCM 31032</strain>
    </source>
</reference>
<dbReference type="GO" id="GO:0010181">
    <property type="term" value="F:FMN binding"/>
    <property type="evidence" value="ECO:0007669"/>
    <property type="project" value="UniProtKB-UniRule"/>
</dbReference>
<comment type="catalytic activity">
    <reaction evidence="6">
        <text>2 a quinone + NADH + H(+) = 2 a 1,4-benzosemiquinone + NAD(+)</text>
        <dbReference type="Rhea" id="RHEA:65952"/>
        <dbReference type="ChEBI" id="CHEBI:15378"/>
        <dbReference type="ChEBI" id="CHEBI:57540"/>
        <dbReference type="ChEBI" id="CHEBI:57945"/>
        <dbReference type="ChEBI" id="CHEBI:132124"/>
        <dbReference type="ChEBI" id="CHEBI:134225"/>
    </reaction>
</comment>
<keyword evidence="3 6" id="KW-0560">Oxidoreductase</keyword>
<evidence type="ECO:0000259" key="7">
    <source>
        <dbReference type="Pfam" id="PF02525"/>
    </source>
</evidence>
<dbReference type="HAMAP" id="MF_01216">
    <property type="entry name" value="Azoreductase_type1"/>
    <property type="match status" value="1"/>
</dbReference>
<evidence type="ECO:0000256" key="6">
    <source>
        <dbReference type="HAMAP-Rule" id="MF_01216"/>
    </source>
</evidence>
<dbReference type="AlphaFoldDB" id="A0A9X1N8V9"/>
<dbReference type="Proteomes" id="UP001138997">
    <property type="component" value="Unassembled WGS sequence"/>
</dbReference>
<evidence type="ECO:0000313" key="8">
    <source>
        <dbReference type="EMBL" id="MCD5309419.1"/>
    </source>
</evidence>
<accession>A0A9X1N8V9</accession>
<evidence type="ECO:0000313" key="9">
    <source>
        <dbReference type="Proteomes" id="UP001138997"/>
    </source>
</evidence>
<comment type="subunit">
    <text evidence="6">Homodimer.</text>
</comment>
<evidence type="ECO:0000256" key="5">
    <source>
        <dbReference type="ARBA" id="ARBA00048542"/>
    </source>
</evidence>
<keyword evidence="2 6" id="KW-0288">FMN</keyword>
<evidence type="ECO:0000256" key="3">
    <source>
        <dbReference type="ARBA" id="ARBA00023002"/>
    </source>
</evidence>
<feature type="domain" description="Flavodoxin-like fold" evidence="7">
    <location>
        <begin position="3"/>
        <end position="178"/>
    </location>
</feature>
<dbReference type="InterPro" id="IPR050104">
    <property type="entry name" value="FMN-dep_NADH:Q_OxRdtase_AzoR1"/>
</dbReference>
<dbReference type="PANTHER" id="PTHR43741:SF4">
    <property type="entry name" value="FMN-DEPENDENT NADH:QUINONE OXIDOREDUCTASE"/>
    <property type="match status" value="1"/>
</dbReference>
<dbReference type="PANTHER" id="PTHR43741">
    <property type="entry name" value="FMN-DEPENDENT NADH-AZOREDUCTASE 1"/>
    <property type="match status" value="1"/>
</dbReference>
<dbReference type="EC" id="1.6.5.-" evidence="6"/>
<name>A0A9X1N8V9_9ACTN</name>
<protein>
    <recommendedName>
        <fullName evidence="6">FMN dependent NADH:quinone oxidoreductase</fullName>
        <ecNumber evidence="6">1.6.5.-</ecNumber>
    </recommendedName>
    <alternativeName>
        <fullName evidence="6">Azo-dye reductase</fullName>
    </alternativeName>
    <alternativeName>
        <fullName evidence="6">FMN-dependent NADH-azo compound oxidoreductase</fullName>
    </alternativeName>
    <alternativeName>
        <fullName evidence="6">FMN-dependent NADH-azoreductase</fullName>
        <ecNumber evidence="6">1.7.1.17</ecNumber>
    </alternativeName>
</protein>
<feature type="binding site" evidence="6">
    <location>
        <begin position="16"/>
        <end position="18"/>
    </location>
    <ligand>
        <name>FMN</name>
        <dbReference type="ChEBI" id="CHEBI:58210"/>
    </ligand>
</feature>
<dbReference type="GO" id="GO:0009055">
    <property type="term" value="F:electron transfer activity"/>
    <property type="evidence" value="ECO:0007669"/>
    <property type="project" value="UniProtKB-UniRule"/>
</dbReference>
<comment type="function">
    <text evidence="6">Quinone reductase that provides resistance to thiol-specific stress caused by electrophilic quinones.</text>
</comment>